<evidence type="ECO:0000313" key="6">
    <source>
        <dbReference type="Ensembl" id="ENSELUP00000042184.2"/>
    </source>
</evidence>
<dbReference type="Ensembl" id="ENSELUT00000036032.3">
    <property type="protein sequence ID" value="ENSELUP00000042184.2"/>
    <property type="gene ID" value="ENSELUG00000023308.3"/>
</dbReference>
<keyword evidence="7" id="KW-1185">Reference proteome</keyword>
<dbReference type="GO" id="GO:0099160">
    <property type="term" value="C:postsynaptic intermediate filament cytoskeleton"/>
    <property type="evidence" value="ECO:0007669"/>
    <property type="project" value="TreeGrafter"/>
</dbReference>
<dbReference type="InterPro" id="IPR050405">
    <property type="entry name" value="Intermediate_filament"/>
</dbReference>
<dbReference type="GO" id="GO:0005882">
    <property type="term" value="C:intermediate filament"/>
    <property type="evidence" value="ECO:0007669"/>
    <property type="project" value="UniProtKB-KW"/>
</dbReference>
<feature type="region of interest" description="Disordered" evidence="4">
    <location>
        <begin position="467"/>
        <end position="1062"/>
    </location>
</feature>
<feature type="compositionally biased region" description="Polar residues" evidence="4">
    <location>
        <begin position="802"/>
        <end position="812"/>
    </location>
</feature>
<feature type="compositionally biased region" description="Basic and acidic residues" evidence="4">
    <location>
        <begin position="678"/>
        <end position="689"/>
    </location>
</feature>
<evidence type="ECO:0000256" key="2">
    <source>
        <dbReference type="ARBA" id="ARBA00023054"/>
    </source>
</evidence>
<dbReference type="PANTHER" id="PTHR45652:SF10">
    <property type="entry name" value="NEUROFILAMENT MEDIUM POLYPEPTIDE ISOFORM X1"/>
    <property type="match status" value="1"/>
</dbReference>
<dbReference type="AlphaFoldDB" id="A0A3P9ANF7"/>
<feature type="compositionally biased region" description="Polar residues" evidence="4">
    <location>
        <begin position="852"/>
        <end position="871"/>
    </location>
</feature>
<name>A0A3P9ANF7_ESOLU</name>
<feature type="compositionally biased region" description="Basic and acidic residues" evidence="4">
    <location>
        <begin position="570"/>
        <end position="581"/>
    </location>
</feature>
<dbReference type="Gene3D" id="1.20.5.170">
    <property type="match status" value="1"/>
</dbReference>
<dbReference type="Proteomes" id="UP000265140">
    <property type="component" value="Chromosome 6"/>
</dbReference>
<dbReference type="GeneTree" id="ENSGT00940000161685"/>
<evidence type="ECO:0000256" key="1">
    <source>
        <dbReference type="ARBA" id="ARBA00022754"/>
    </source>
</evidence>
<feature type="compositionally biased region" description="Polar residues" evidence="4">
    <location>
        <begin position="988"/>
        <end position="1000"/>
    </location>
</feature>
<feature type="coiled-coil region" evidence="3">
    <location>
        <begin position="117"/>
        <end position="260"/>
    </location>
</feature>
<dbReference type="FunFam" id="1.20.5.170:FF:000002">
    <property type="entry name" value="Type I keratin KA11"/>
    <property type="match status" value="1"/>
</dbReference>
<feature type="compositionally biased region" description="Basic and acidic residues" evidence="4">
    <location>
        <begin position="487"/>
        <end position="530"/>
    </location>
</feature>
<feature type="compositionally biased region" description="Basic and acidic residues" evidence="4">
    <location>
        <begin position="891"/>
        <end position="917"/>
    </location>
</feature>
<reference evidence="6" key="3">
    <citation type="submission" date="2025-08" db="UniProtKB">
        <authorList>
            <consortium name="Ensembl"/>
        </authorList>
    </citation>
    <scope>IDENTIFICATION</scope>
</reference>
<dbReference type="GO" id="GO:0030424">
    <property type="term" value="C:axon"/>
    <property type="evidence" value="ECO:0007669"/>
    <property type="project" value="TreeGrafter"/>
</dbReference>
<dbReference type="InterPro" id="IPR039008">
    <property type="entry name" value="IF_rod_dom"/>
</dbReference>
<feature type="compositionally biased region" description="Basic and acidic residues" evidence="4">
    <location>
        <begin position="1003"/>
        <end position="1020"/>
    </location>
</feature>
<dbReference type="Pfam" id="PF00038">
    <property type="entry name" value="Filament"/>
    <property type="match status" value="1"/>
</dbReference>
<accession>A0A3P9ANF7</accession>
<evidence type="ECO:0000256" key="3">
    <source>
        <dbReference type="SAM" id="Coils"/>
    </source>
</evidence>
<dbReference type="GO" id="GO:0033693">
    <property type="term" value="P:neurofilament bundle assembly"/>
    <property type="evidence" value="ECO:0007669"/>
    <property type="project" value="TreeGrafter"/>
</dbReference>
<reference evidence="6" key="2">
    <citation type="submission" date="2020-02" db="EMBL/GenBank/DDBJ databases">
        <title>Esox lucius (northern pike) genome, fEsoLuc1, primary haplotype.</title>
        <authorList>
            <person name="Myers G."/>
            <person name="Karagic N."/>
            <person name="Meyer A."/>
            <person name="Pippel M."/>
            <person name="Reichard M."/>
            <person name="Winkler S."/>
            <person name="Tracey A."/>
            <person name="Sims Y."/>
            <person name="Howe K."/>
            <person name="Rhie A."/>
            <person name="Formenti G."/>
            <person name="Durbin R."/>
            <person name="Fedrigo O."/>
            <person name="Jarvis E.D."/>
        </authorList>
    </citation>
    <scope>NUCLEOTIDE SEQUENCE [LARGE SCALE GENOMIC DNA]</scope>
</reference>
<feature type="domain" description="IF rod" evidence="5">
    <location>
        <begin position="106"/>
        <end position="417"/>
    </location>
</feature>
<sequence length="1062" mass="120444">WTVPFCCASGPSGYKRTRATGSMYHSKEHRSGSPHRGSQAEYSCYQPKLTGSPLTSRRVGFESTTALTNIDYVQTTKRESGSVLTSSKSFLDFSNPLTGVLTKINEKELLHALNNRFAGFIEKVRHLEIQNESLEREIEEIKQKAQSPASLAQVHEPELRDLRKRLHDTTLEKRQIEIEHQNLEKEFLTLRDKYEQEARDRSNAENSILVLKKDANEAYLGKLQLDKKAQALVEEIHFLKKNHEDEVSEMVAQIQEAQVTVEACGFGKPDITAALRDIRMQLEGHAASDIQQPVESLRVQFAHLTKVAENNRAVLKITQQEIQENRKQLQGKNIELDCAKGTKDALEKQLHELEERHYEQIIHYQDTVRQLENELTNAKLDMSGHLREYQDLLNVKMALDVEIHSYRKLLEGEESRLSTISDTHISMPYIYRQSPVYTLPCLAGQGGHKRRSEPQYKFVEEIITETTREVEMSEFEEAGSKGMAGGEGEREEQREEEQREEERELSDKAERSREKEDEDKDGIIVDLKQEEDSEEQQMETLAEVVINGVSPSERGKRREDDKEEEEKEQEPDAIKVKDTKMIVHSAEMTSQGEKDKGDKSDEQDSDINDAVETKNNDTLNYDMSQREVPLKIDISAEPKTERLMKDQPQFSLENICKEPKESKKEGNQKVQNASSLKQRADEKEQRELDQPEDAENAVTTQKEIYVKPVSTVTREEETSVETDPNITPKETIPKCKPTLIPEEILPKPDPVVPLKDKISPKQDQSISPKEETSKQESNITFEEAMSSKSNPIITPKEETSPKLDSTNSSAKSDPSIIPLEKTTKPDRTTITQDETSLKPDPTITLKAETSPELESTITPKQETFLKPNTTIIPKAMPEVRTSPKPKPTITPKEETTPKLELTIKKSETTSSGEKDETNTLPIKQVPSIAKREVLHSKEPAINTTQEKSEESVAKDPENVTDSKDKTPNTESVKAKAFEAKSEQAEIATKTSPVKEQNLSTMGMKEKTVNRPEREEVKSKINENGFTLGDEKNRDDTNTKNTGQAVEATTKEAKPKTWDFTSF</sequence>
<dbReference type="PROSITE" id="PS51842">
    <property type="entry name" value="IF_ROD_2"/>
    <property type="match status" value="1"/>
</dbReference>
<feature type="compositionally biased region" description="Polar residues" evidence="4">
    <location>
        <begin position="668"/>
        <end position="677"/>
    </location>
</feature>
<dbReference type="FunFam" id="1.20.5.1160:FF:000001">
    <property type="entry name" value="Keratin type II"/>
    <property type="match status" value="1"/>
</dbReference>
<dbReference type="GO" id="GO:0005737">
    <property type="term" value="C:cytoplasm"/>
    <property type="evidence" value="ECO:0007669"/>
    <property type="project" value="TreeGrafter"/>
</dbReference>
<dbReference type="Bgee" id="ENSELUG00000023308">
    <property type="expression patterns" value="Expressed in brain and 6 other cell types or tissues"/>
</dbReference>
<evidence type="ECO:0000256" key="4">
    <source>
        <dbReference type="SAM" id="MobiDB-lite"/>
    </source>
</evidence>
<keyword evidence="1" id="KW-0403">Intermediate filament</keyword>
<feature type="compositionally biased region" description="Basic and acidic residues" evidence="4">
    <location>
        <begin position="1028"/>
        <end position="1037"/>
    </location>
</feature>
<feature type="compositionally biased region" description="Basic and acidic residues" evidence="4">
    <location>
        <begin position="592"/>
        <end position="602"/>
    </location>
</feature>
<feature type="compositionally biased region" description="Polar residues" evidence="4">
    <location>
        <begin position="775"/>
        <end position="792"/>
    </location>
</feature>
<dbReference type="Gene3D" id="1.20.5.1160">
    <property type="entry name" value="Vasodilator-stimulated phosphoprotein"/>
    <property type="match status" value="1"/>
</dbReference>
<dbReference type="GO" id="GO:0005200">
    <property type="term" value="F:structural constituent of cytoskeleton"/>
    <property type="evidence" value="ECO:0007669"/>
    <property type="project" value="TreeGrafter"/>
</dbReference>
<dbReference type="OMA" id="STTTECE"/>
<dbReference type="PANTHER" id="PTHR45652">
    <property type="entry name" value="GLIAL FIBRILLARY ACIDIC PROTEIN"/>
    <property type="match status" value="1"/>
</dbReference>
<evidence type="ECO:0000313" key="7">
    <source>
        <dbReference type="Proteomes" id="UP000265140"/>
    </source>
</evidence>
<proteinExistence type="predicted"/>
<reference evidence="6" key="4">
    <citation type="submission" date="2025-09" db="UniProtKB">
        <authorList>
            <consortium name="Ensembl"/>
        </authorList>
    </citation>
    <scope>IDENTIFICATION</scope>
</reference>
<dbReference type="SMART" id="SM01391">
    <property type="entry name" value="Filament"/>
    <property type="match status" value="1"/>
</dbReference>
<feature type="compositionally biased region" description="Basic and acidic residues" evidence="4">
    <location>
        <begin position="655"/>
        <end position="667"/>
    </location>
</feature>
<dbReference type="SUPFAM" id="SSF64593">
    <property type="entry name" value="Intermediate filament protein, coiled coil region"/>
    <property type="match status" value="2"/>
</dbReference>
<feature type="region of interest" description="Disordered" evidence="4">
    <location>
        <begin position="17"/>
        <end position="40"/>
    </location>
</feature>
<feature type="coiled-coil region" evidence="3">
    <location>
        <begin position="315"/>
        <end position="388"/>
    </location>
</feature>
<dbReference type="Gene3D" id="1.20.5.500">
    <property type="entry name" value="Single helix bin"/>
    <property type="match status" value="1"/>
</dbReference>
<feature type="compositionally biased region" description="Basic and acidic residues" evidence="4">
    <location>
        <begin position="929"/>
        <end position="938"/>
    </location>
</feature>
<feature type="compositionally biased region" description="Basic and acidic residues" evidence="4">
    <location>
        <begin position="624"/>
        <end position="645"/>
    </location>
</feature>
<keyword evidence="2 3" id="KW-0175">Coiled coil</keyword>
<evidence type="ECO:0000259" key="5">
    <source>
        <dbReference type="PROSITE" id="PS51842"/>
    </source>
</evidence>
<feature type="compositionally biased region" description="Basic and acidic residues" evidence="4">
    <location>
        <begin position="946"/>
        <end position="983"/>
    </location>
</feature>
<dbReference type="InParanoid" id="A0A3P9ANF7"/>
<organism evidence="6 7">
    <name type="scientific">Esox lucius</name>
    <name type="common">Northern pike</name>
    <dbReference type="NCBI Taxonomy" id="8010"/>
    <lineage>
        <taxon>Eukaryota</taxon>
        <taxon>Metazoa</taxon>
        <taxon>Chordata</taxon>
        <taxon>Craniata</taxon>
        <taxon>Vertebrata</taxon>
        <taxon>Euteleostomi</taxon>
        <taxon>Actinopterygii</taxon>
        <taxon>Neopterygii</taxon>
        <taxon>Teleostei</taxon>
        <taxon>Protacanthopterygii</taxon>
        <taxon>Esociformes</taxon>
        <taxon>Esocidae</taxon>
        <taxon>Esox</taxon>
    </lineage>
</organism>
<reference evidence="7" key="1">
    <citation type="journal article" date="2014" name="PLoS ONE">
        <title>The genome and linkage map of the northern pike (Esox lucius): conserved synteny revealed between the salmonid sister group and the Neoteleostei.</title>
        <authorList>
            <person name="Rondeau E.B."/>
            <person name="Minkley D.R."/>
            <person name="Leong J.S."/>
            <person name="Messmer A.M."/>
            <person name="Jantzen J.R."/>
            <person name="von Schalburg K.R."/>
            <person name="Lemon C."/>
            <person name="Bird N.H."/>
            <person name="Koop B.F."/>
        </authorList>
    </citation>
    <scope>NUCLEOTIDE SEQUENCE</scope>
</reference>
<protein>
    <recommendedName>
        <fullName evidence="5">IF rod domain-containing protein</fullName>
    </recommendedName>
</protein>